<dbReference type="HAMAP" id="MF_00454">
    <property type="entry name" value="FluC"/>
    <property type="match status" value="1"/>
</dbReference>
<proteinExistence type="inferred from homology"/>
<evidence type="ECO:0000256" key="5">
    <source>
        <dbReference type="ARBA" id="ARBA00023136"/>
    </source>
</evidence>
<comment type="catalytic activity">
    <reaction evidence="8">
        <text>fluoride(in) = fluoride(out)</text>
        <dbReference type="Rhea" id="RHEA:76159"/>
        <dbReference type="ChEBI" id="CHEBI:17051"/>
    </reaction>
    <physiologicalReaction direction="left-to-right" evidence="8">
        <dbReference type="Rhea" id="RHEA:76160"/>
    </physiologicalReaction>
</comment>
<keyword evidence="4 10" id="KW-1133">Transmembrane helix</keyword>
<dbReference type="AlphaFoldDB" id="A0A4R8LIJ1"/>
<dbReference type="GO" id="GO:0140114">
    <property type="term" value="P:cellular detoxification of fluoride"/>
    <property type="evidence" value="ECO:0007669"/>
    <property type="project" value="UniProtKB-UniRule"/>
</dbReference>
<dbReference type="GO" id="GO:0046872">
    <property type="term" value="F:metal ion binding"/>
    <property type="evidence" value="ECO:0007669"/>
    <property type="project" value="UniProtKB-KW"/>
</dbReference>
<dbReference type="RefSeq" id="WP_243835158.1">
    <property type="nucleotide sequence ID" value="NZ_SORF01000012.1"/>
</dbReference>
<evidence type="ECO:0000256" key="2">
    <source>
        <dbReference type="ARBA" id="ARBA00022475"/>
    </source>
</evidence>
<dbReference type="Proteomes" id="UP000294581">
    <property type="component" value="Unassembled WGS sequence"/>
</dbReference>
<evidence type="ECO:0000313" key="12">
    <source>
        <dbReference type="Proteomes" id="UP000294581"/>
    </source>
</evidence>
<keyword evidence="10" id="KW-0915">Sodium</keyword>
<comment type="function">
    <text evidence="9 10">Fluoride-specific ion channel. Important for reducing fluoride concentration in the cell, thus reducing its toxicity.</text>
</comment>
<dbReference type="GO" id="GO:0005886">
    <property type="term" value="C:plasma membrane"/>
    <property type="evidence" value="ECO:0007669"/>
    <property type="project" value="UniProtKB-SubCell"/>
</dbReference>
<evidence type="ECO:0000313" key="11">
    <source>
        <dbReference type="EMBL" id="TDY43050.1"/>
    </source>
</evidence>
<evidence type="ECO:0000256" key="1">
    <source>
        <dbReference type="ARBA" id="ARBA00004651"/>
    </source>
</evidence>
<evidence type="ECO:0000256" key="7">
    <source>
        <dbReference type="ARBA" id="ARBA00035120"/>
    </source>
</evidence>
<name>A0A4R8LIJ1_9BACL</name>
<dbReference type="InterPro" id="IPR003691">
    <property type="entry name" value="FluC"/>
</dbReference>
<keyword evidence="10" id="KW-0813">Transport</keyword>
<organism evidence="11 12">
    <name type="scientific">Alicyclobacillus sacchari</name>
    <dbReference type="NCBI Taxonomy" id="392010"/>
    <lineage>
        <taxon>Bacteria</taxon>
        <taxon>Bacillati</taxon>
        <taxon>Bacillota</taxon>
        <taxon>Bacilli</taxon>
        <taxon>Bacillales</taxon>
        <taxon>Alicyclobacillaceae</taxon>
        <taxon>Alicyclobacillus</taxon>
    </lineage>
</organism>
<feature type="transmembrane region" description="Helical" evidence="10">
    <location>
        <begin position="6"/>
        <end position="23"/>
    </location>
</feature>
<comment type="caution">
    <text evidence="11">The sequence shown here is derived from an EMBL/GenBank/DDBJ whole genome shotgun (WGS) entry which is preliminary data.</text>
</comment>
<keyword evidence="10" id="KW-0406">Ion transport</keyword>
<evidence type="ECO:0000256" key="8">
    <source>
        <dbReference type="ARBA" id="ARBA00035585"/>
    </source>
</evidence>
<evidence type="ECO:0000256" key="3">
    <source>
        <dbReference type="ARBA" id="ARBA00022692"/>
    </source>
</evidence>
<dbReference type="PANTHER" id="PTHR28259">
    <property type="entry name" value="FLUORIDE EXPORT PROTEIN 1-RELATED"/>
    <property type="match status" value="1"/>
</dbReference>
<keyword evidence="3 10" id="KW-0812">Transmembrane</keyword>
<sequence length="119" mass="12599">MIGTTIWLTTGGSAIGALARYGVGRFVGRCNRSAFPWGTWLINGFGTALFGIFAIAFAQNAPSLFLLLGAGFCGGFTTFSALSLETATLFRANRLLSLAYLVSSLGIGLVVAWLVQLWL</sequence>
<feature type="transmembrane region" description="Helical" evidence="10">
    <location>
        <begin position="35"/>
        <end position="58"/>
    </location>
</feature>
<feature type="transmembrane region" description="Helical" evidence="10">
    <location>
        <begin position="64"/>
        <end position="84"/>
    </location>
</feature>
<comment type="subcellular location">
    <subcellularLocation>
        <location evidence="1 10">Cell membrane</location>
        <topology evidence="1 10">Multi-pass membrane protein</topology>
    </subcellularLocation>
</comment>
<keyword evidence="12" id="KW-1185">Reference proteome</keyword>
<dbReference type="GO" id="GO:0062054">
    <property type="term" value="F:fluoride channel activity"/>
    <property type="evidence" value="ECO:0007669"/>
    <property type="project" value="UniProtKB-UniRule"/>
</dbReference>
<reference evidence="11 12" key="1">
    <citation type="submission" date="2019-03" db="EMBL/GenBank/DDBJ databases">
        <title>Genomic Encyclopedia of Type Strains, Phase IV (KMG-IV): sequencing the most valuable type-strain genomes for metagenomic binning, comparative biology and taxonomic classification.</title>
        <authorList>
            <person name="Goeker M."/>
        </authorList>
    </citation>
    <scope>NUCLEOTIDE SEQUENCE [LARGE SCALE GENOMIC DNA]</scope>
    <source>
        <strain evidence="11 12">DSM 17974</strain>
    </source>
</reference>
<keyword evidence="6 10" id="KW-0407">Ion channel</keyword>
<feature type="binding site" evidence="10">
    <location>
        <position position="77"/>
    </location>
    <ligand>
        <name>Na(+)</name>
        <dbReference type="ChEBI" id="CHEBI:29101"/>
        <note>structural</note>
    </ligand>
</feature>
<comment type="activity regulation">
    <text evidence="10">Na(+) is not transported, but it plays an essential structural role and its presence is essential for fluoride channel function.</text>
</comment>
<comment type="similarity">
    <text evidence="7 10">Belongs to the fluoride channel Fluc/FEX (TC 1.A.43) family.</text>
</comment>
<dbReference type="EMBL" id="SORF01000012">
    <property type="protein sequence ID" value="TDY43050.1"/>
    <property type="molecule type" value="Genomic_DNA"/>
</dbReference>
<evidence type="ECO:0000256" key="9">
    <source>
        <dbReference type="ARBA" id="ARBA00049940"/>
    </source>
</evidence>
<keyword evidence="10" id="KW-0479">Metal-binding</keyword>
<keyword evidence="5 10" id="KW-0472">Membrane</keyword>
<dbReference type="Pfam" id="PF02537">
    <property type="entry name" value="CRCB"/>
    <property type="match status" value="1"/>
</dbReference>
<protein>
    <recommendedName>
        <fullName evidence="10">Fluoride-specific ion channel FluC</fullName>
    </recommendedName>
</protein>
<feature type="transmembrane region" description="Helical" evidence="10">
    <location>
        <begin position="96"/>
        <end position="118"/>
    </location>
</feature>
<gene>
    <name evidence="10" type="primary">fluC</name>
    <name evidence="10" type="synonym">crcB</name>
    <name evidence="11" type="ORF">C7445_11233</name>
</gene>
<evidence type="ECO:0000256" key="10">
    <source>
        <dbReference type="HAMAP-Rule" id="MF_00454"/>
    </source>
</evidence>
<evidence type="ECO:0000256" key="6">
    <source>
        <dbReference type="ARBA" id="ARBA00023303"/>
    </source>
</evidence>
<dbReference type="PANTHER" id="PTHR28259:SF1">
    <property type="entry name" value="FLUORIDE EXPORT PROTEIN 1-RELATED"/>
    <property type="match status" value="1"/>
</dbReference>
<evidence type="ECO:0000256" key="4">
    <source>
        <dbReference type="ARBA" id="ARBA00022989"/>
    </source>
</evidence>
<keyword evidence="2 10" id="KW-1003">Cell membrane</keyword>
<accession>A0A4R8LIJ1</accession>
<feature type="binding site" evidence="10">
    <location>
        <position position="74"/>
    </location>
    <ligand>
        <name>Na(+)</name>
        <dbReference type="ChEBI" id="CHEBI:29101"/>
        <note>structural</note>
    </ligand>
</feature>